<name>A0A9K3PZ81_9STRA</name>
<organism evidence="1 2">
    <name type="scientific">Nitzschia inconspicua</name>
    <dbReference type="NCBI Taxonomy" id="303405"/>
    <lineage>
        <taxon>Eukaryota</taxon>
        <taxon>Sar</taxon>
        <taxon>Stramenopiles</taxon>
        <taxon>Ochrophyta</taxon>
        <taxon>Bacillariophyta</taxon>
        <taxon>Bacillariophyceae</taxon>
        <taxon>Bacillariophycidae</taxon>
        <taxon>Bacillariales</taxon>
        <taxon>Bacillariaceae</taxon>
        <taxon>Nitzschia</taxon>
    </lineage>
</organism>
<keyword evidence="2" id="KW-1185">Reference proteome</keyword>
<evidence type="ECO:0000313" key="1">
    <source>
        <dbReference type="EMBL" id="KAG7365532.1"/>
    </source>
</evidence>
<comment type="caution">
    <text evidence="1">The sequence shown here is derived from an EMBL/GenBank/DDBJ whole genome shotgun (WGS) entry which is preliminary data.</text>
</comment>
<dbReference type="EMBL" id="JAGRRH010000009">
    <property type="protein sequence ID" value="KAG7365532.1"/>
    <property type="molecule type" value="Genomic_DNA"/>
</dbReference>
<reference evidence="1" key="1">
    <citation type="journal article" date="2021" name="Sci. Rep.">
        <title>Diploid genomic architecture of Nitzschia inconspicua, an elite biomass production diatom.</title>
        <authorList>
            <person name="Oliver A."/>
            <person name="Podell S."/>
            <person name="Pinowska A."/>
            <person name="Traller J.C."/>
            <person name="Smith S.R."/>
            <person name="McClure R."/>
            <person name="Beliaev A."/>
            <person name="Bohutskyi P."/>
            <person name="Hill E.A."/>
            <person name="Rabines A."/>
            <person name="Zheng H."/>
            <person name="Allen L.Z."/>
            <person name="Kuo A."/>
            <person name="Grigoriev I.V."/>
            <person name="Allen A.E."/>
            <person name="Hazlebeck D."/>
            <person name="Allen E.E."/>
        </authorList>
    </citation>
    <scope>NUCLEOTIDE SEQUENCE</scope>
    <source>
        <strain evidence="1">Hildebrandi</strain>
    </source>
</reference>
<evidence type="ECO:0000313" key="2">
    <source>
        <dbReference type="Proteomes" id="UP000693970"/>
    </source>
</evidence>
<dbReference type="Proteomes" id="UP000693970">
    <property type="component" value="Unassembled WGS sequence"/>
</dbReference>
<dbReference type="Pfam" id="PF16815">
    <property type="entry name" value="HRI1"/>
    <property type="match status" value="1"/>
</dbReference>
<gene>
    <name evidence="1" type="ORF">IV203_038736</name>
</gene>
<proteinExistence type="predicted"/>
<accession>A0A9K3PZ81</accession>
<dbReference type="OrthoDB" id="42822at2759"/>
<dbReference type="AlphaFoldDB" id="A0A9K3PZ81"/>
<reference evidence="1" key="2">
    <citation type="submission" date="2021-04" db="EMBL/GenBank/DDBJ databases">
        <authorList>
            <person name="Podell S."/>
        </authorList>
    </citation>
    <scope>NUCLEOTIDE SEQUENCE</scope>
    <source>
        <strain evidence="1">Hildebrandi</strain>
    </source>
</reference>
<sequence>MPSSGPPTAVAGVWQRLWEQDPIGETETADTTTLVLWTQTPKSGIYVDIRLPKDSPGRSLEGAEAAGYLRRPQAIEGTGITATVDNEDETNVVARFARQKSFAGVLNFSRGDTTTSGAALEKDNELAKLAAVTTPTSSSIPLCTCFWRRDIDYQPPTGGLDIGVCASGPANADGSIDMRETGSDGSYAELWHRLPGSNDGPFMALQLLTEDDLPRVGYWVRTGKYFAYAVGRPSNEETATQLGCHPKSSAVQSSSCTGKSLLEAINALDDSTDWKNQLKLLGSYVAVCGELEPSETSQMHWNIKQSTDPRLVGCRLIDAKMEDGVSCSVFTFLDSKGNTKSNKELVQVDDILCQRLAGESGKVRKWQVMEISGASHLPGLVA</sequence>
<dbReference type="InterPro" id="IPR031818">
    <property type="entry name" value="Hri1"/>
</dbReference>
<protein>
    <submittedName>
        <fullName evidence="1">Formate/nitrite transporter family protein</fullName>
    </submittedName>
</protein>